<evidence type="ECO:0000313" key="5">
    <source>
        <dbReference type="WBParaSite" id="PSAMB.scaffold4608size14087.g24706.t1"/>
    </source>
</evidence>
<feature type="domain" description="VOC" evidence="3">
    <location>
        <begin position="3"/>
        <end position="127"/>
    </location>
</feature>
<evidence type="ECO:0000256" key="1">
    <source>
        <dbReference type="ARBA" id="ARBA00010363"/>
    </source>
</evidence>
<reference evidence="5" key="1">
    <citation type="submission" date="2022-11" db="UniProtKB">
        <authorList>
            <consortium name="WormBaseParasite"/>
        </authorList>
    </citation>
    <scope>IDENTIFICATION</scope>
</reference>
<dbReference type="Pfam" id="PF00903">
    <property type="entry name" value="Glyoxalase"/>
    <property type="match status" value="1"/>
</dbReference>
<dbReference type="Pfam" id="PF21701">
    <property type="entry name" value="GLOD4_C"/>
    <property type="match status" value="1"/>
</dbReference>
<proteinExistence type="inferred from homology"/>
<evidence type="ECO:0000256" key="2">
    <source>
        <dbReference type="ARBA" id="ARBA00022737"/>
    </source>
</evidence>
<evidence type="ECO:0000313" key="4">
    <source>
        <dbReference type="Proteomes" id="UP000887566"/>
    </source>
</evidence>
<feature type="domain" description="VOC" evidence="3">
    <location>
        <begin position="133"/>
        <end position="252"/>
    </location>
</feature>
<dbReference type="InterPro" id="IPR043193">
    <property type="entry name" value="GLOD4"/>
</dbReference>
<keyword evidence="2" id="KW-0677">Repeat</keyword>
<dbReference type="Proteomes" id="UP000887566">
    <property type="component" value="Unplaced"/>
</dbReference>
<dbReference type="WBParaSite" id="PSAMB.scaffold4608size14087.g24706.t1">
    <property type="protein sequence ID" value="PSAMB.scaffold4608size14087.g24706.t1"/>
    <property type="gene ID" value="PSAMB.scaffold4608size14087.g24706"/>
</dbReference>
<comment type="similarity">
    <text evidence="1">Belongs to the glyoxalase I family.</text>
</comment>
<keyword evidence="4" id="KW-1185">Reference proteome</keyword>
<dbReference type="PANTHER" id="PTHR46466:SF1">
    <property type="entry name" value="GLYOXALASE DOMAIN-CONTAINING PROTEIN 4"/>
    <property type="match status" value="1"/>
</dbReference>
<dbReference type="AlphaFoldDB" id="A0A914WNR8"/>
<dbReference type="Gene3D" id="3.10.180.10">
    <property type="entry name" value="2,3-Dihydroxybiphenyl 1,2-Dioxygenase, domain 1"/>
    <property type="match status" value="2"/>
</dbReference>
<dbReference type="InterPro" id="IPR029068">
    <property type="entry name" value="Glyas_Bleomycin-R_OHBP_Dase"/>
</dbReference>
<dbReference type="PROSITE" id="PS51819">
    <property type="entry name" value="VOC"/>
    <property type="match status" value="2"/>
</dbReference>
<organism evidence="4 5">
    <name type="scientific">Plectus sambesii</name>
    <dbReference type="NCBI Taxonomy" id="2011161"/>
    <lineage>
        <taxon>Eukaryota</taxon>
        <taxon>Metazoa</taxon>
        <taxon>Ecdysozoa</taxon>
        <taxon>Nematoda</taxon>
        <taxon>Chromadorea</taxon>
        <taxon>Plectida</taxon>
        <taxon>Plectina</taxon>
        <taxon>Plectoidea</taxon>
        <taxon>Plectidae</taxon>
        <taxon>Plectus</taxon>
    </lineage>
</organism>
<dbReference type="PANTHER" id="PTHR46466">
    <property type="entry name" value="GLYOXALASE DOMAIN-CONTAINING PROTEIN 4"/>
    <property type="match status" value="1"/>
</dbReference>
<dbReference type="InterPro" id="IPR004360">
    <property type="entry name" value="Glyas_Fos-R_dOase_dom"/>
</dbReference>
<accession>A0A914WNR8</accession>
<dbReference type="SUPFAM" id="SSF54593">
    <property type="entry name" value="Glyoxalase/Bleomycin resistance protein/Dihydroxybiphenyl dioxygenase"/>
    <property type="match status" value="2"/>
</dbReference>
<dbReference type="InterPro" id="IPR037523">
    <property type="entry name" value="VOC_core"/>
</dbReference>
<dbReference type="InterPro" id="IPR043194">
    <property type="entry name" value="GLOD4_C"/>
</dbReference>
<name>A0A914WNR8_9BILA</name>
<evidence type="ECO:0000259" key="3">
    <source>
        <dbReference type="PROSITE" id="PS51819"/>
    </source>
</evidence>
<dbReference type="CDD" id="cd16357">
    <property type="entry name" value="GLOD4_C"/>
    <property type="match status" value="1"/>
</dbReference>
<sequence>MRRALHYVFKIGDRKASYDFFTKTLGMQILRHEEFEEGCKATCNGPYNGVWSKTMVGYGAEDDHFVIELTYNYEVGSYKLGNDFAGIKIESSSILDRVKSSGVKAEETHDGLIVRDPDGHPFFLTKGESSGDPVKQVSVNVADLKKSTDYWQNLCGMNKISSDDKHSLLSFGSGQCALELRASSKPIERGTGFGRIAFSCPTAELSELEGKMKEAHQTIQTPLVALETPGKATVHVVIFADPDAHEICFVGDEAFRELSKVDPKADTLLQSAIQKDSSADWFKHSGGKPSAS</sequence>
<protein>
    <submittedName>
        <fullName evidence="5">VOC domain-containing protein</fullName>
    </submittedName>
</protein>